<evidence type="ECO:0000313" key="1">
    <source>
        <dbReference type="EMBL" id="MDQ0361546.1"/>
    </source>
</evidence>
<dbReference type="RefSeq" id="WP_307408373.1">
    <property type="nucleotide sequence ID" value="NZ_JAUSUR010000004.1"/>
</dbReference>
<dbReference type="InterPro" id="IPR015947">
    <property type="entry name" value="PUA-like_sf"/>
</dbReference>
<dbReference type="EMBL" id="JAUSUR010000004">
    <property type="protein sequence ID" value="MDQ0361546.1"/>
    <property type="molecule type" value="Genomic_DNA"/>
</dbReference>
<dbReference type="SUPFAM" id="SSF88697">
    <property type="entry name" value="PUA domain-like"/>
    <property type="match status" value="1"/>
</dbReference>
<reference evidence="1 2" key="1">
    <citation type="submission" date="2023-07" db="EMBL/GenBank/DDBJ databases">
        <title>Genomic Encyclopedia of Type Strains, Phase IV (KMG-IV): sequencing the most valuable type-strain genomes for metagenomic binning, comparative biology and taxonomic classification.</title>
        <authorList>
            <person name="Goeker M."/>
        </authorList>
    </citation>
    <scope>NUCLEOTIDE SEQUENCE [LARGE SCALE GENOMIC DNA]</scope>
    <source>
        <strain evidence="1 2">DSM 16784</strain>
    </source>
</reference>
<evidence type="ECO:0000313" key="2">
    <source>
        <dbReference type="Proteomes" id="UP001230220"/>
    </source>
</evidence>
<organism evidence="1 2">
    <name type="scientific">Breznakia pachnodae</name>
    <dbReference type="NCBI Taxonomy" id="265178"/>
    <lineage>
        <taxon>Bacteria</taxon>
        <taxon>Bacillati</taxon>
        <taxon>Bacillota</taxon>
        <taxon>Erysipelotrichia</taxon>
        <taxon>Erysipelotrichales</taxon>
        <taxon>Erysipelotrichaceae</taxon>
        <taxon>Breznakia</taxon>
    </lineage>
</organism>
<proteinExistence type="predicted"/>
<comment type="caution">
    <text evidence="1">The sequence shown here is derived from an EMBL/GenBank/DDBJ whole genome shotgun (WGS) entry which is preliminary data.</text>
</comment>
<name>A0ABU0E3R7_9FIRM</name>
<sequence>MKSIMISINPPYTHQILSKEKWYEFRKKILKDMHPRTEFSLTEWYASFYRFNTSENWLKLRNDDFHQACTNKEPMNEVTKIYIYETKNKGGSGKIVGEADLFTVFPIGYIREKEEGYRVDCDYAKCRHLAIKNLYLDWCFMNNLKPNLNEGWFSSKKFISYLEKIGWETHDFDYILWFANVQEYQKSIEISEFLDSKGNVMSRPPQNMCYAEMRGTEND</sequence>
<keyword evidence="2" id="KW-1185">Reference proteome</keyword>
<protein>
    <submittedName>
        <fullName evidence="1">Transcriptional regulator</fullName>
    </submittedName>
</protein>
<dbReference type="Proteomes" id="UP001230220">
    <property type="component" value="Unassembled WGS sequence"/>
</dbReference>
<accession>A0ABU0E3R7</accession>
<gene>
    <name evidence="1" type="ORF">J2S15_002296</name>
</gene>